<dbReference type="PROSITE" id="PS00041">
    <property type="entry name" value="HTH_ARAC_FAMILY_1"/>
    <property type="match status" value="1"/>
</dbReference>
<keyword evidence="2" id="KW-0238">DNA-binding</keyword>
<dbReference type="InterPro" id="IPR018060">
    <property type="entry name" value="HTH_AraC"/>
</dbReference>
<name>A0A398CNZ6_9BACL</name>
<evidence type="ECO:0000256" key="2">
    <source>
        <dbReference type="ARBA" id="ARBA00023125"/>
    </source>
</evidence>
<dbReference type="GO" id="GO:0003700">
    <property type="term" value="F:DNA-binding transcription factor activity"/>
    <property type="evidence" value="ECO:0007669"/>
    <property type="project" value="InterPro"/>
</dbReference>
<evidence type="ECO:0000313" key="5">
    <source>
        <dbReference type="EMBL" id="RIE05106.1"/>
    </source>
</evidence>
<evidence type="ECO:0000259" key="4">
    <source>
        <dbReference type="PROSITE" id="PS01124"/>
    </source>
</evidence>
<comment type="caution">
    <text evidence="5">The sequence shown here is derived from an EMBL/GenBank/DDBJ whole genome shotgun (WGS) entry which is preliminary data.</text>
</comment>
<accession>A0A398CNZ6</accession>
<gene>
    <name evidence="5" type="ORF">D3H35_02960</name>
</gene>
<dbReference type="Proteomes" id="UP000266340">
    <property type="component" value="Unassembled WGS sequence"/>
</dbReference>
<dbReference type="Pfam" id="PF02311">
    <property type="entry name" value="AraC_binding"/>
    <property type="match status" value="1"/>
</dbReference>
<proteinExistence type="predicted"/>
<dbReference type="SMART" id="SM00342">
    <property type="entry name" value="HTH_ARAC"/>
    <property type="match status" value="1"/>
</dbReference>
<dbReference type="AlphaFoldDB" id="A0A398CNZ6"/>
<dbReference type="Gene3D" id="1.10.10.60">
    <property type="entry name" value="Homeodomain-like"/>
    <property type="match status" value="2"/>
</dbReference>
<dbReference type="InterPro" id="IPR037923">
    <property type="entry name" value="HTH-like"/>
</dbReference>
<evidence type="ECO:0000256" key="1">
    <source>
        <dbReference type="ARBA" id="ARBA00023015"/>
    </source>
</evidence>
<sequence>MNPPCSWLGFIIIRAKIGDDGGSSELFVKKSNPKKRVIMSELLKIDYRAMSPYVRYVHEVELPAGSRFPERYIYDYEFIYVLKGSGTIRIEDRSYSMRGGDLLHIRPHLANEMVVGEEAPMVCSAVHFDYVFLGEGMDFSPYSVYLGRKGEGTESGEESWLGHRPTVELAEIEIPEKMQPSSVQPFFEIFRELRLHFEDPRTDSRLWLKACMLKLIGLIHRELMTKEGVRIGHSHADLVLEAISYMEESYPEPIGVGLLAKRAALTPKYFGTIFRQATGQSVAEYLLRLRMEEAKRLLRQRRFTVQEVGEKVGIGDLYYFSKLFKRVEGISPKKYVDSVSWLERIDTAAFGAEPSAKR</sequence>
<dbReference type="InterPro" id="IPR014710">
    <property type="entry name" value="RmlC-like_jellyroll"/>
</dbReference>
<dbReference type="GO" id="GO:0043565">
    <property type="term" value="F:sequence-specific DNA binding"/>
    <property type="evidence" value="ECO:0007669"/>
    <property type="project" value="InterPro"/>
</dbReference>
<dbReference type="PANTHER" id="PTHR43280">
    <property type="entry name" value="ARAC-FAMILY TRANSCRIPTIONAL REGULATOR"/>
    <property type="match status" value="1"/>
</dbReference>
<evidence type="ECO:0000313" key="6">
    <source>
        <dbReference type="Proteomes" id="UP000266340"/>
    </source>
</evidence>
<feature type="domain" description="HTH araC/xylS-type" evidence="4">
    <location>
        <begin position="240"/>
        <end position="338"/>
    </location>
</feature>
<protein>
    <submittedName>
        <fullName evidence="5">AraC family transcriptional regulator</fullName>
    </submittedName>
</protein>
<keyword evidence="3" id="KW-0804">Transcription</keyword>
<dbReference type="InterPro" id="IPR003313">
    <property type="entry name" value="AraC-bd"/>
</dbReference>
<dbReference type="SUPFAM" id="SSF46689">
    <property type="entry name" value="Homeodomain-like"/>
    <property type="match status" value="2"/>
</dbReference>
<dbReference type="EMBL" id="QXJM01000016">
    <property type="protein sequence ID" value="RIE05106.1"/>
    <property type="molecule type" value="Genomic_DNA"/>
</dbReference>
<keyword evidence="1" id="KW-0805">Transcription regulation</keyword>
<evidence type="ECO:0000256" key="3">
    <source>
        <dbReference type="ARBA" id="ARBA00023163"/>
    </source>
</evidence>
<reference evidence="5 6" key="1">
    <citation type="submission" date="2018-09" db="EMBL/GenBank/DDBJ databases">
        <title>Cohnella cavernae sp. nov., isolated from a karst cave.</title>
        <authorList>
            <person name="Zhu H."/>
        </authorList>
    </citation>
    <scope>NUCLEOTIDE SEQUENCE [LARGE SCALE GENOMIC DNA]</scope>
    <source>
        <strain evidence="5 6">K2E09-144</strain>
    </source>
</reference>
<dbReference type="Pfam" id="PF12833">
    <property type="entry name" value="HTH_18"/>
    <property type="match status" value="1"/>
</dbReference>
<dbReference type="InterPro" id="IPR009057">
    <property type="entry name" value="Homeodomain-like_sf"/>
</dbReference>
<dbReference type="InterPro" id="IPR018062">
    <property type="entry name" value="HTH_AraC-typ_CS"/>
</dbReference>
<dbReference type="Gene3D" id="2.60.120.10">
    <property type="entry name" value="Jelly Rolls"/>
    <property type="match status" value="1"/>
</dbReference>
<keyword evidence="6" id="KW-1185">Reference proteome</keyword>
<dbReference type="SUPFAM" id="SSF51215">
    <property type="entry name" value="Regulatory protein AraC"/>
    <property type="match status" value="1"/>
</dbReference>
<dbReference type="PROSITE" id="PS01124">
    <property type="entry name" value="HTH_ARAC_FAMILY_2"/>
    <property type="match status" value="1"/>
</dbReference>
<organism evidence="5 6">
    <name type="scientific">Cohnella faecalis</name>
    <dbReference type="NCBI Taxonomy" id="2315694"/>
    <lineage>
        <taxon>Bacteria</taxon>
        <taxon>Bacillati</taxon>
        <taxon>Bacillota</taxon>
        <taxon>Bacilli</taxon>
        <taxon>Bacillales</taxon>
        <taxon>Paenibacillaceae</taxon>
        <taxon>Cohnella</taxon>
    </lineage>
</organism>
<dbReference type="PANTHER" id="PTHR43280:SF28">
    <property type="entry name" value="HTH-TYPE TRANSCRIPTIONAL ACTIVATOR RHAS"/>
    <property type="match status" value="1"/>
</dbReference>